<proteinExistence type="predicted"/>
<name>A0A4V6KT90_9SPHI</name>
<dbReference type="EMBL" id="JBEOQB010000004">
    <property type="protein sequence ID" value="MEZ0453126.1"/>
    <property type="molecule type" value="Genomic_DNA"/>
</dbReference>
<dbReference type="RefSeq" id="WP_028070812.1">
    <property type="nucleotide sequence ID" value="NZ_CP141191.1"/>
</dbReference>
<dbReference type="AlphaFoldDB" id="A0A4V6KT90"/>
<dbReference type="Proteomes" id="UP001566204">
    <property type="component" value="Unassembled WGS sequence"/>
</dbReference>
<reference evidence="1 4" key="2">
    <citation type="submission" date="2024-06" db="EMBL/GenBank/DDBJ databases">
        <title>Soil Sphingobacterium thalpophilum.</title>
        <authorList>
            <person name="Yang J."/>
            <person name="Li J."/>
        </authorList>
    </citation>
    <scope>NUCLEOTIDE SEQUENCE [LARGE SCALE GENOMIC DNA]</scope>
    <source>
        <strain evidence="1 4">22g91tb</strain>
    </source>
</reference>
<dbReference type="KEGG" id="stha:NCTC11429_03997"/>
<evidence type="ECO:0000313" key="2">
    <source>
        <dbReference type="EMBL" id="VTR50018.1"/>
    </source>
</evidence>
<gene>
    <name evidence="1" type="ORF">ABTW24_16140</name>
    <name evidence="2" type="ORF">NCTC11429_03997</name>
</gene>
<sequence length="187" mass="22246">MNISEFETKINAIYNALFDYEVIYNDDSFFGTVNQYSDFITDRKNRFFSSFEENKDQIIFILNSRVADLFMVNKNEMVNEDPIVNIYEKGNWVSFEFHLSTLLISEYTDWLSKQTKNKFNIRFEGYRIMVPIKKFWNQLSNPFSYPDKVWIAKDSKSVILIQNEISTIICMAKDQQSLKNAQKQLEQ</sequence>
<accession>A0A4V6KT90</accession>
<reference evidence="2 3" key="1">
    <citation type="submission" date="2019-05" db="EMBL/GenBank/DDBJ databases">
        <authorList>
            <consortium name="Pathogen Informatics"/>
        </authorList>
    </citation>
    <scope>NUCLEOTIDE SEQUENCE [LARGE SCALE GENOMIC DNA]</scope>
    <source>
        <strain evidence="2 3">NCTC11429</strain>
    </source>
</reference>
<organism evidence="2 3">
    <name type="scientific">Sphingobacterium thalpophilum</name>
    <dbReference type="NCBI Taxonomy" id="259"/>
    <lineage>
        <taxon>Bacteria</taxon>
        <taxon>Pseudomonadati</taxon>
        <taxon>Bacteroidota</taxon>
        <taxon>Sphingobacteriia</taxon>
        <taxon>Sphingobacteriales</taxon>
        <taxon>Sphingobacteriaceae</taxon>
        <taxon>Sphingobacterium</taxon>
    </lineage>
</organism>
<protein>
    <submittedName>
        <fullName evidence="2">Uncharacterized protein</fullName>
    </submittedName>
</protein>
<dbReference type="Proteomes" id="UP000308196">
    <property type="component" value="Chromosome"/>
</dbReference>
<keyword evidence="4" id="KW-1185">Reference proteome</keyword>
<evidence type="ECO:0000313" key="3">
    <source>
        <dbReference type="Proteomes" id="UP000308196"/>
    </source>
</evidence>
<evidence type="ECO:0000313" key="1">
    <source>
        <dbReference type="EMBL" id="MEZ0453126.1"/>
    </source>
</evidence>
<dbReference type="GeneID" id="78464620"/>
<evidence type="ECO:0000313" key="4">
    <source>
        <dbReference type="Proteomes" id="UP001566204"/>
    </source>
</evidence>
<dbReference type="EMBL" id="LR590484">
    <property type="protein sequence ID" value="VTR50018.1"/>
    <property type="molecule type" value="Genomic_DNA"/>
</dbReference>